<dbReference type="AlphaFoldDB" id="A0A345RZ25"/>
<keyword evidence="3" id="KW-0418">Kinase</keyword>
<dbReference type="InterPro" id="IPR016869">
    <property type="entry name" value="UCP028135_HipA-like"/>
</dbReference>
<reference evidence="5 6" key="1">
    <citation type="submission" date="2018-05" db="EMBL/GenBank/DDBJ databases">
        <title>Complete genome sequence of Pseudomonas kribbensis 46-2(T).</title>
        <authorList>
            <person name="Jeong H."/>
            <person name="Lee S.-G."/>
            <person name="Rha E."/>
            <person name="Kim H."/>
        </authorList>
    </citation>
    <scope>NUCLEOTIDE SEQUENCE [LARGE SCALE GENOMIC DNA]</scope>
    <source>
        <strain evidence="5 6">46-2</strain>
    </source>
</reference>
<dbReference type="GO" id="GO:0004674">
    <property type="term" value="F:protein serine/threonine kinase activity"/>
    <property type="evidence" value="ECO:0007669"/>
    <property type="project" value="TreeGrafter"/>
</dbReference>
<dbReference type="Proteomes" id="UP000253720">
    <property type="component" value="Chromosome"/>
</dbReference>
<accession>A0A345RZ25</accession>
<dbReference type="KEGG" id="pke:DLD99_28615"/>
<keyword evidence="2" id="KW-0808">Transferase</keyword>
<dbReference type="PANTHER" id="PTHR37419">
    <property type="entry name" value="SERINE/THREONINE-PROTEIN KINASE TOXIN HIPA"/>
    <property type="match status" value="1"/>
</dbReference>
<dbReference type="PANTHER" id="PTHR37419:SF8">
    <property type="entry name" value="TOXIN YJJJ"/>
    <property type="match status" value="1"/>
</dbReference>
<dbReference type="RefSeq" id="WP_114886821.1">
    <property type="nucleotide sequence ID" value="NZ_CP029608.1"/>
</dbReference>
<gene>
    <name evidence="5" type="ORF">DLD99_28615</name>
</gene>
<evidence type="ECO:0000259" key="4">
    <source>
        <dbReference type="Pfam" id="PF07804"/>
    </source>
</evidence>
<evidence type="ECO:0000256" key="2">
    <source>
        <dbReference type="ARBA" id="ARBA00022679"/>
    </source>
</evidence>
<comment type="similarity">
    <text evidence="1">Belongs to the HipA Ser/Thr kinase family.</text>
</comment>
<sequence>MHNLTLQIFDSGKWHDAMVLSFDSPEKGFDSRCSFGYESAYLVENIESIGSPFSKAVSALYPLDWEGRRSITPAFVHDIAPAGAARRFLLARMGQDKPADISADLYLLGRCTPAPIGNMRIKESAEAVDERKPIGFQRQDVVSRDHRFLEYAYEMGAAIGGATGAGGEAPKILLAEDRAGLLYPDAVLDDENVRQHWFVKFARNKGSQTDQDILRSEFHYYQALQALGIETVAAEGLALEEANKPSLWMQRFDRQVTGRGVERFAVESIYSLAEVTTPGSAMNHMDVIRMLARLWREAGQADEIPALVADYLRRDLINKILGNSDNHGRNTAIIRDMDSYRLAPIYDLAPMVMDDEGVTRTTKWPKELERAGDVDWRGVCRALADISDPDDPLAAMSDAPESFERLREDAQCLAELPDILSASGLPDRTMNHPGVHLKNLEQRLKEWDLK</sequence>
<name>A0A345RZ25_9PSED</name>
<dbReference type="Gene3D" id="1.10.1070.20">
    <property type="match status" value="1"/>
</dbReference>
<keyword evidence="6" id="KW-1185">Reference proteome</keyword>
<dbReference type="InterPro" id="IPR052028">
    <property type="entry name" value="HipA_Ser/Thr_kinase"/>
</dbReference>
<dbReference type="InterPro" id="IPR012893">
    <property type="entry name" value="HipA-like_C"/>
</dbReference>
<dbReference type="Pfam" id="PF07804">
    <property type="entry name" value="HipA_C"/>
    <property type="match status" value="1"/>
</dbReference>
<dbReference type="GO" id="GO:0005829">
    <property type="term" value="C:cytosol"/>
    <property type="evidence" value="ECO:0007669"/>
    <property type="project" value="TreeGrafter"/>
</dbReference>
<evidence type="ECO:0000313" key="6">
    <source>
        <dbReference type="Proteomes" id="UP000253720"/>
    </source>
</evidence>
<organism evidence="5 6">
    <name type="scientific">Pseudomonas kribbensis</name>
    <dbReference type="NCBI Taxonomy" id="1628086"/>
    <lineage>
        <taxon>Bacteria</taxon>
        <taxon>Pseudomonadati</taxon>
        <taxon>Pseudomonadota</taxon>
        <taxon>Gammaproteobacteria</taxon>
        <taxon>Pseudomonadales</taxon>
        <taxon>Pseudomonadaceae</taxon>
        <taxon>Pseudomonas</taxon>
    </lineage>
</organism>
<evidence type="ECO:0000256" key="1">
    <source>
        <dbReference type="ARBA" id="ARBA00010164"/>
    </source>
</evidence>
<dbReference type="EMBL" id="CP029608">
    <property type="protein sequence ID" value="AXI64541.1"/>
    <property type="molecule type" value="Genomic_DNA"/>
</dbReference>
<evidence type="ECO:0000313" key="5">
    <source>
        <dbReference type="EMBL" id="AXI64541.1"/>
    </source>
</evidence>
<dbReference type="PIRSF" id="PIRSF028135">
    <property type="entry name" value="UCP028135_HipA-like"/>
    <property type="match status" value="1"/>
</dbReference>
<evidence type="ECO:0000256" key="3">
    <source>
        <dbReference type="ARBA" id="ARBA00022777"/>
    </source>
</evidence>
<protein>
    <submittedName>
        <fullName evidence="5">Toxin HipA</fullName>
    </submittedName>
</protein>
<feature type="domain" description="HipA-like C-terminal" evidence="4">
    <location>
        <begin position="164"/>
        <end position="359"/>
    </location>
</feature>
<proteinExistence type="inferred from homology"/>